<dbReference type="OrthoDB" id="4421601at2"/>
<proteinExistence type="predicted"/>
<feature type="compositionally biased region" description="Basic residues" evidence="1">
    <location>
        <begin position="1"/>
        <end position="15"/>
    </location>
</feature>
<keyword evidence="3" id="KW-1185">Reference proteome</keyword>
<gene>
    <name evidence="2" type="ORF">DF222_01515</name>
</gene>
<feature type="region of interest" description="Disordered" evidence="1">
    <location>
        <begin position="1"/>
        <end position="21"/>
    </location>
</feature>
<evidence type="ECO:0000313" key="2">
    <source>
        <dbReference type="EMBL" id="PWC02649.1"/>
    </source>
</evidence>
<evidence type="ECO:0000256" key="1">
    <source>
        <dbReference type="SAM" id="MobiDB-lite"/>
    </source>
</evidence>
<accession>A0A2U1T9I3</accession>
<protein>
    <submittedName>
        <fullName evidence="2">Uncharacterized protein</fullName>
    </submittedName>
</protein>
<dbReference type="KEGG" id="cyz:C3B44_07045"/>
<name>A0A2U1T9I3_9CORY</name>
<dbReference type="Proteomes" id="UP000244989">
    <property type="component" value="Unassembled WGS sequence"/>
</dbReference>
<sequence>MHKINHARTTAHRTRSNLNPGQLADRIAQRHHDVLGTLYTMLRHPRSLARTSAAWRPITLGLPAVSGYPELSASVTRHRVGPRARARALGYGGRSEPAYVIAIRITDPAGGRVDPTLSEAWLRALVGELHIECVHELGDGHTLTFVWLADAHYQPVPSPSSLFAGFSDAA</sequence>
<dbReference type="RefSeq" id="WP_108431760.1">
    <property type="nucleotide sequence ID" value="NZ_CP026947.1"/>
</dbReference>
<reference evidence="3" key="1">
    <citation type="submission" date="2018-04" db="EMBL/GenBank/DDBJ databases">
        <authorList>
            <person name="Liu S."/>
            <person name="Wang Z."/>
            <person name="Li J."/>
        </authorList>
    </citation>
    <scope>NUCLEOTIDE SEQUENCE [LARGE SCALE GENOMIC DNA]</scope>
    <source>
        <strain evidence="3">2189</strain>
    </source>
</reference>
<organism evidence="2 3">
    <name type="scientific">Corynebacterium yudongzhengii</name>
    <dbReference type="NCBI Taxonomy" id="2080740"/>
    <lineage>
        <taxon>Bacteria</taxon>
        <taxon>Bacillati</taxon>
        <taxon>Actinomycetota</taxon>
        <taxon>Actinomycetes</taxon>
        <taxon>Mycobacteriales</taxon>
        <taxon>Corynebacteriaceae</taxon>
        <taxon>Corynebacterium</taxon>
    </lineage>
</organism>
<comment type="caution">
    <text evidence="2">The sequence shown here is derived from an EMBL/GenBank/DDBJ whole genome shotgun (WGS) entry which is preliminary data.</text>
</comment>
<dbReference type="AlphaFoldDB" id="A0A2U1T9I3"/>
<dbReference type="EMBL" id="QEEZ01000002">
    <property type="protein sequence ID" value="PWC02649.1"/>
    <property type="molecule type" value="Genomic_DNA"/>
</dbReference>
<evidence type="ECO:0000313" key="3">
    <source>
        <dbReference type="Proteomes" id="UP000244989"/>
    </source>
</evidence>